<gene>
    <name evidence="2" type="ORF">LIZ82_00765</name>
</gene>
<reference evidence="2" key="1">
    <citation type="submission" date="2021-10" db="EMBL/GenBank/DDBJ databases">
        <title>Collection of gut derived symbiotic bacterial strains cultured from healthy donors.</title>
        <authorList>
            <person name="Lin H."/>
            <person name="Littmann E."/>
            <person name="Kohout C."/>
            <person name="Pamer E.G."/>
        </authorList>
    </citation>
    <scope>NUCLEOTIDE SEQUENCE</scope>
    <source>
        <strain evidence="2">DFI.7.28A</strain>
    </source>
</reference>
<name>A0AAW4UI56_9FIRM</name>
<dbReference type="Pfam" id="PF14311">
    <property type="entry name" value="DUF4379"/>
    <property type="match status" value="4"/>
</dbReference>
<dbReference type="Proteomes" id="UP001197741">
    <property type="component" value="Unassembled WGS sequence"/>
</dbReference>
<feature type="domain" description="Treble clef zinc finger" evidence="1">
    <location>
        <begin position="553"/>
        <end position="603"/>
    </location>
</feature>
<dbReference type="InterPro" id="IPR025487">
    <property type="entry name" value="DUF4379"/>
</dbReference>
<dbReference type="AlphaFoldDB" id="A0AAW4UI56"/>
<sequence length="836" mass="96527">MAGKNITLRTANPIASKMWDKRWNEMIRPGINPDNVQADSANVAWFRCMDNPEHIFKTKIKDMTDRRTGENCGCIFCGPHARRKFVPAVHPLSDEIKDIEDVWSPMNKNGYTEYEADSIEKVRWICRKCGGSFYESIKEYVQTLKTCGKVACPYCSNSRPLVGYNTLETVFDDIESRWSEHNKRSYQECTITSLYTATWICPKCGKEFDKNVAAYIKGIERNEKEALCPECAYADRIERKGSPGDKIENIDEVWDGSNEKNYNEYPADSFDTVMWKCPDCGGRFSMMIAYYILQLDIGRVPCPYCSGKEPLAGFNTIETVLPYAAEVWSDENEKSYTNYLPDSDEYAKWVCRKCHGTFKSPIDLYIRDAESGINRCPYCLNLEPKAGFNTLEMYIDDIDEVWSPKNMLSYTHYIFNCDMSALFICKKCHGTYSYAVNRYVSERRKGLETCPYCQNKSVLAGYNSLDTVITNIDDVWAASNKMSYSRFPVTSYILADWNCMKCGSVFKKKISKYIQNVKDEKENCPYCSGNKVLAGYNSLDTVLDNIDDIWSSKNDQDYTEFTIFSAQKAIWKCPKCGGDFRRKIRDYIRNFETNTENCPYCSGNKVLAGYNSLDTVLDNIDDIWSSKNDRSYTDFSPSSFESVEWKCPVCAGTFKQKIRSYVTQVENGNNPCPYCNGKRALAGFNSLETVIDDLDDVWDKSNEKSYTEVLLGSSYNAYWKCRTCNGVYQKKVSDYVKAVKEEKSICPYCNNKKPLAGLNTIEDVKPDWLDEWSYRDNYLLCGPDELMPNSMRKVWWKCKKCGYLYKMSPKVRAMFEFRHKKICPRCKGLRHRKHYI</sequence>
<organism evidence="2 3">
    <name type="scientific">Agathobacter rectalis</name>
    <dbReference type="NCBI Taxonomy" id="39491"/>
    <lineage>
        <taxon>Bacteria</taxon>
        <taxon>Bacillati</taxon>
        <taxon>Bacillota</taxon>
        <taxon>Clostridia</taxon>
        <taxon>Lachnospirales</taxon>
        <taxon>Lachnospiraceae</taxon>
        <taxon>Agathobacter</taxon>
    </lineage>
</organism>
<evidence type="ECO:0000313" key="3">
    <source>
        <dbReference type="Proteomes" id="UP001197741"/>
    </source>
</evidence>
<feature type="domain" description="Treble clef zinc finger" evidence="1">
    <location>
        <begin position="698"/>
        <end position="752"/>
    </location>
</feature>
<feature type="domain" description="Treble clef zinc finger" evidence="1">
    <location>
        <begin position="769"/>
        <end position="828"/>
    </location>
</feature>
<accession>A0AAW4UI56</accession>
<dbReference type="PANTHER" id="PTHR37317">
    <property type="entry name" value="BLR8090 PROTEIN"/>
    <property type="match status" value="1"/>
</dbReference>
<dbReference type="EMBL" id="JAJCJQ010000001">
    <property type="protein sequence ID" value="MCB6959428.1"/>
    <property type="molecule type" value="Genomic_DNA"/>
</dbReference>
<protein>
    <submittedName>
        <fullName evidence="2">Zinc-ribbon domain-containing protein</fullName>
    </submittedName>
</protein>
<evidence type="ECO:0000313" key="2">
    <source>
        <dbReference type="EMBL" id="MCB6959428.1"/>
    </source>
</evidence>
<dbReference type="RefSeq" id="WP_306782651.1">
    <property type="nucleotide sequence ID" value="NZ_JAJCJQ010000001.1"/>
</dbReference>
<proteinExistence type="predicted"/>
<evidence type="ECO:0000259" key="1">
    <source>
        <dbReference type="Pfam" id="PF14311"/>
    </source>
</evidence>
<comment type="caution">
    <text evidence="2">The sequence shown here is derived from an EMBL/GenBank/DDBJ whole genome shotgun (WGS) entry which is preliminary data.</text>
</comment>
<feature type="domain" description="Treble clef zinc finger" evidence="1">
    <location>
        <begin position="627"/>
        <end position="678"/>
    </location>
</feature>
<dbReference type="PANTHER" id="PTHR37317:SF1">
    <property type="entry name" value="ZINC-RIBBON DOMAIN-CONTAINING PROTEIN-RELATED"/>
    <property type="match status" value="1"/>
</dbReference>